<gene>
    <name evidence="11" type="ORF">GMRT_11569</name>
</gene>
<dbReference type="AlphaFoldDB" id="A0A4Z1TAU4"/>
<accession>A0A4Z1TAU4</accession>
<evidence type="ECO:0000256" key="8">
    <source>
        <dbReference type="ARBA" id="ARBA00034143"/>
    </source>
</evidence>
<feature type="repeat" description="TPR" evidence="9">
    <location>
        <begin position="43"/>
        <end position="76"/>
    </location>
</feature>
<sequence>MEFATLQRLKLCRNEFDGAFRAMNYEKALAAINRGIDLNPDDIELYLRRSQCYTQMGRADDAIADAERAITALPEDCRGFQRKGDALFSAGEFEYALTNYYRGIEMRPDLSTHETSIQRCEDAIKKAMNYSSEDIATLFTYLDRGIIVEEKACLHGNGEDTFSLWALPELPKEEELSASQSTRVLLDFSQSPVPPAKPARQGCQSARERRRQITSIRSVDDREFLTSLKGLPSVQGFVMEGISYLDQREQYWRKLGTNPVETKSGRKAPPKSASAQPKCKLYGDLESYGRRRLLEVTKSGSNLSRLVGQNPNGPMHTFYASDSRYDLPTRSSSLPTQRNGRRVAQANRAIAPIVDVLNTPADQSRVRFDLQSTESPTLHGVASQNQIAEDHNLNSVSTLPTHGDALYDLQKHMRETAALVKRLRSEPVEQVEAVEPSVPKPSSARPRRRKVMMSVTDKRDYVGGYSGLVAETRSSSIRSQAFSRYILNSVTTEAIASKRKSVNPIVLTQELQELMTQIAEQRHQVCQDVRTGVFHDGIRVCKDVLARLNRGDRVVKALPTVTELRAEFSLYLGTIYSILDYKYAEYSRPCLNTLRAAVDYANAAKDPLLTVQTVRELAKAMINMGQAEKSIPIFKGLLRTFENLPLFKADTLLGLGRGYHDIGDYDNGIAYAREAIETYRAIYPDEDTIPDEFPDSGSKYFVLRELSPRHNYCFCLCIMGRCYLAQKNIKQAKVHLEHCKGLGKLWKDSTAWHTATELLRFVY</sequence>
<feature type="region of interest" description="Disordered" evidence="10">
    <location>
        <begin position="258"/>
        <end position="277"/>
    </location>
</feature>
<dbReference type="Proteomes" id="UP000315496">
    <property type="component" value="Chromosome 1"/>
</dbReference>
<dbReference type="PROSITE" id="PS50005">
    <property type="entry name" value="TPR"/>
    <property type="match status" value="2"/>
</dbReference>
<dbReference type="InterPro" id="IPR011990">
    <property type="entry name" value="TPR-like_helical_dom_sf"/>
</dbReference>
<keyword evidence="6" id="KW-0966">Cell projection</keyword>
<dbReference type="Pfam" id="PF13181">
    <property type="entry name" value="TPR_8"/>
    <property type="match status" value="1"/>
</dbReference>
<dbReference type="SUPFAM" id="SSF48452">
    <property type="entry name" value="TPR-like"/>
    <property type="match status" value="1"/>
</dbReference>
<evidence type="ECO:0000256" key="9">
    <source>
        <dbReference type="PROSITE-ProRule" id="PRU00339"/>
    </source>
</evidence>
<dbReference type="OrthoDB" id="245563at2759"/>
<evidence type="ECO:0000256" key="7">
    <source>
        <dbReference type="ARBA" id="ARBA00034139"/>
    </source>
</evidence>
<comment type="caution">
    <text evidence="11">The sequence shown here is derived from an EMBL/GenBank/DDBJ whole genome shotgun (WGS) entry which is preliminary data.</text>
</comment>
<dbReference type="Pfam" id="PF13432">
    <property type="entry name" value="TPR_16"/>
    <property type="match status" value="1"/>
</dbReference>
<evidence type="ECO:0000256" key="4">
    <source>
        <dbReference type="ARBA" id="ARBA00022803"/>
    </source>
</evidence>
<evidence type="ECO:0000256" key="1">
    <source>
        <dbReference type="ARBA" id="ARBA00004430"/>
    </source>
</evidence>
<dbReference type="GO" id="GO:0005930">
    <property type="term" value="C:axoneme"/>
    <property type="evidence" value="ECO:0007669"/>
    <property type="project" value="UniProtKB-SubCell"/>
</dbReference>
<dbReference type="VEuPathDB" id="GiardiaDB:GMRT_11569"/>
<feature type="repeat" description="TPR" evidence="9">
    <location>
        <begin position="77"/>
        <end position="110"/>
    </location>
</feature>
<dbReference type="InterPro" id="IPR040111">
    <property type="entry name" value="ODAD4"/>
</dbReference>
<name>A0A4Z1TAU4_GIAMU</name>
<comment type="subcellular location">
    <subcellularLocation>
        <location evidence="1">Cytoplasm</location>
        <location evidence="1">Cytoskeleton</location>
        <location evidence="1">Cilium axoneme</location>
    </subcellularLocation>
</comment>
<dbReference type="InterPro" id="IPR019734">
    <property type="entry name" value="TPR_rpt"/>
</dbReference>
<keyword evidence="4 9" id="KW-0802">TPR repeat</keyword>
<dbReference type="FunFam" id="1.25.40.10:FF:001122">
    <property type="entry name" value="Putative TPR repeat family protein"/>
    <property type="match status" value="1"/>
</dbReference>
<organism evidence="11 12">
    <name type="scientific">Giardia muris</name>
    <dbReference type="NCBI Taxonomy" id="5742"/>
    <lineage>
        <taxon>Eukaryota</taxon>
        <taxon>Metamonada</taxon>
        <taxon>Diplomonadida</taxon>
        <taxon>Hexamitidae</taxon>
        <taxon>Giardiinae</taxon>
        <taxon>Giardia</taxon>
    </lineage>
</organism>
<evidence type="ECO:0000256" key="6">
    <source>
        <dbReference type="ARBA" id="ARBA00023273"/>
    </source>
</evidence>
<dbReference type="EMBL" id="VDLU01000001">
    <property type="protein sequence ID" value="TNJ30347.1"/>
    <property type="molecule type" value="Genomic_DNA"/>
</dbReference>
<feature type="region of interest" description="Disordered" evidence="10">
    <location>
        <begin position="189"/>
        <end position="211"/>
    </location>
</feature>
<keyword evidence="3" id="KW-0677">Repeat</keyword>
<evidence type="ECO:0000256" key="5">
    <source>
        <dbReference type="ARBA" id="ARBA00023212"/>
    </source>
</evidence>
<dbReference type="SMART" id="SM00028">
    <property type="entry name" value="TPR"/>
    <property type="match status" value="5"/>
</dbReference>
<keyword evidence="5" id="KW-0206">Cytoskeleton</keyword>
<reference evidence="11 12" key="1">
    <citation type="submission" date="2019-05" db="EMBL/GenBank/DDBJ databases">
        <title>The compact genome of Giardia muris reveals important steps in the evolution of intestinal protozoan parasites.</title>
        <authorList>
            <person name="Xu F."/>
            <person name="Jimenez-Gonzalez A."/>
            <person name="Einarsson E."/>
            <person name="Astvaldsson A."/>
            <person name="Peirasmaki D."/>
            <person name="Eckmann L."/>
            <person name="Andersson J.O."/>
            <person name="Svard S.G."/>
            <person name="Jerlstrom-Hultqvist J."/>
        </authorList>
    </citation>
    <scope>NUCLEOTIDE SEQUENCE [LARGE SCALE GENOMIC DNA]</scope>
    <source>
        <strain evidence="11 12">Roberts-Thomson</strain>
    </source>
</reference>
<evidence type="ECO:0000256" key="10">
    <source>
        <dbReference type="SAM" id="MobiDB-lite"/>
    </source>
</evidence>
<dbReference type="PANTHER" id="PTHR23040:SF1">
    <property type="entry name" value="OUTER DYNEIN ARM-DOCKING COMPLEX SUBUNIT 4"/>
    <property type="match status" value="1"/>
</dbReference>
<evidence type="ECO:0000256" key="2">
    <source>
        <dbReference type="ARBA" id="ARBA00022490"/>
    </source>
</evidence>
<keyword evidence="12" id="KW-1185">Reference proteome</keyword>
<keyword evidence="2" id="KW-0963">Cytoplasm</keyword>
<evidence type="ECO:0000256" key="3">
    <source>
        <dbReference type="ARBA" id="ARBA00022737"/>
    </source>
</evidence>
<dbReference type="Gene3D" id="1.25.40.10">
    <property type="entry name" value="Tetratricopeptide repeat domain"/>
    <property type="match status" value="2"/>
</dbReference>
<proteinExistence type="predicted"/>
<protein>
    <recommendedName>
        <fullName evidence="7">Outer dynein arm-docking complex subunit 4</fullName>
    </recommendedName>
    <alternativeName>
        <fullName evidence="8">Tetratricopeptide repeat protein 25</fullName>
    </alternativeName>
</protein>
<evidence type="ECO:0000313" key="12">
    <source>
        <dbReference type="Proteomes" id="UP000315496"/>
    </source>
</evidence>
<dbReference type="PANTHER" id="PTHR23040">
    <property type="match status" value="1"/>
</dbReference>
<evidence type="ECO:0000313" key="11">
    <source>
        <dbReference type="EMBL" id="TNJ30347.1"/>
    </source>
</evidence>